<dbReference type="Proteomes" id="UP000434101">
    <property type="component" value="Unassembled WGS sequence"/>
</dbReference>
<name>A0A6B0VST4_9EURY</name>
<comment type="caution">
    <text evidence="1">The sequence shown here is derived from an EMBL/GenBank/DDBJ whole genome shotgun (WGS) entry which is preliminary data.</text>
</comment>
<dbReference type="AlphaFoldDB" id="A0A6B0VST4"/>
<organism evidence="1 2">
    <name type="scientific">Natronorubrum halalkaliphilum</name>
    <dbReference type="NCBI Taxonomy" id="2691917"/>
    <lineage>
        <taxon>Archaea</taxon>
        <taxon>Methanobacteriati</taxon>
        <taxon>Methanobacteriota</taxon>
        <taxon>Stenosarchaea group</taxon>
        <taxon>Halobacteria</taxon>
        <taxon>Halobacteriales</taxon>
        <taxon>Natrialbaceae</taxon>
        <taxon>Natronorubrum</taxon>
    </lineage>
</organism>
<evidence type="ECO:0000313" key="2">
    <source>
        <dbReference type="Proteomes" id="UP000434101"/>
    </source>
</evidence>
<evidence type="ECO:0000313" key="1">
    <source>
        <dbReference type="EMBL" id="MXV64465.1"/>
    </source>
</evidence>
<proteinExistence type="predicted"/>
<reference evidence="1 2" key="1">
    <citation type="submission" date="2020-01" db="EMBL/GenBank/DDBJ databases">
        <title>Natronorubrum sp. JWXQ-INN 674 isolated from Inner Mongolia Autonomous Region of China.</title>
        <authorList>
            <person name="Xue Q."/>
        </authorList>
    </citation>
    <scope>NUCLEOTIDE SEQUENCE [LARGE SCALE GENOMIC DNA]</scope>
    <source>
        <strain evidence="1 2">JWXQ-INN-674</strain>
    </source>
</reference>
<sequence>MKYCLNCDWHTSATDEPSARVRSRRAIEHHVETGHTIDSSDGVVPPRIPDVPDEIFVRDLVPSSSPSTGD</sequence>
<protein>
    <submittedName>
        <fullName evidence="1">Uncharacterized protein</fullName>
    </submittedName>
</protein>
<dbReference type="EMBL" id="WUYX01000071">
    <property type="protein sequence ID" value="MXV64465.1"/>
    <property type="molecule type" value="Genomic_DNA"/>
</dbReference>
<dbReference type="RefSeq" id="WP_160067808.1">
    <property type="nucleotide sequence ID" value="NZ_WUYX01000071.1"/>
</dbReference>
<keyword evidence="2" id="KW-1185">Reference proteome</keyword>
<gene>
    <name evidence="1" type="ORF">GS429_20810</name>
</gene>
<accession>A0A6B0VST4</accession>
<dbReference type="OrthoDB" id="176261at2157"/>